<feature type="transmembrane region" description="Helical" evidence="1">
    <location>
        <begin position="35"/>
        <end position="60"/>
    </location>
</feature>
<sequence>MVALDQNAGQSGAGSSQDDTASFAKFYRAAWRWHFYAGFYVIPFFIMLATTGMMMMWIAFIDGRDGERTAVVPQDAPIALSLQAKTALAQYPQGTLEAYTAPRAPDLAALFRVDTTDGAMMVVLDPYTGEVIESFARRSGLYDLMDNTHGTILLGVTGDRMIEIAASLGLILIATGVFMWWPRNTSTGSVLKPNLAARGRSLWKNLHSVVGFWSAAMLLVFLISGLSWAGVWGEKIVQAWSSFPAEKWGAPLSDVTHGSMNNGPKEVPWILEQTPMPASGSLAGREGLKDGVPVTLDSIDALARVIGFDARYQLNFPKGDTGVWTMSRDSMNTDSANPMSDRTVHVDRYSGKILADVKYEDYSLMGKAMAVGIAFHMGTVGLPIVLLNTVFCLSILFLCISGVVMWLKRRPAGQKGLVPPPAPRDMPVWKGAVVLALLLCLAFPMAGVAVIFALAVDLLFVLRRPRTRA</sequence>
<keyword evidence="1" id="KW-1133">Transmembrane helix</keyword>
<keyword evidence="1" id="KW-0812">Transmembrane</keyword>
<dbReference type="OrthoDB" id="9791166at2"/>
<feature type="transmembrane region" description="Helical" evidence="1">
    <location>
        <begin position="161"/>
        <end position="181"/>
    </location>
</feature>
<reference evidence="3 4" key="1">
    <citation type="submission" date="2017-03" db="EMBL/GenBank/DDBJ databases">
        <authorList>
            <person name="Afonso C.L."/>
            <person name="Miller P.J."/>
            <person name="Scott M.A."/>
            <person name="Spackman E."/>
            <person name="Goraichik I."/>
            <person name="Dimitrov K.M."/>
            <person name="Suarez D.L."/>
            <person name="Swayne D.E."/>
        </authorList>
    </citation>
    <scope>NUCLEOTIDE SEQUENCE [LARGE SCALE GENOMIC DNA]</scope>
    <source>
        <strain evidence="3 4">CECT 7971</strain>
    </source>
</reference>
<dbReference type="Pfam" id="PF03413">
    <property type="entry name" value="PepSY"/>
    <property type="match status" value="1"/>
</dbReference>
<dbReference type="PANTHER" id="PTHR34219:SF1">
    <property type="entry name" value="PEPSY DOMAIN-CONTAINING PROTEIN"/>
    <property type="match status" value="1"/>
</dbReference>
<feature type="transmembrane region" description="Helical" evidence="1">
    <location>
        <begin position="210"/>
        <end position="232"/>
    </location>
</feature>
<protein>
    <recommendedName>
        <fullName evidence="2">PepSY domain-containing protein</fullName>
    </recommendedName>
</protein>
<gene>
    <name evidence="3" type="ORF">PAM7971_02209</name>
</gene>
<dbReference type="InterPro" id="IPR005625">
    <property type="entry name" value="PepSY-ass_TM"/>
</dbReference>
<dbReference type="STRING" id="658057.SAMN04488032_105116"/>
<name>A0A1Y5SQ70_9RHOB</name>
<evidence type="ECO:0000259" key="2">
    <source>
        <dbReference type="Pfam" id="PF03413"/>
    </source>
</evidence>
<organism evidence="3 4">
    <name type="scientific">Pacificibacter marinus</name>
    <dbReference type="NCBI Taxonomy" id="658057"/>
    <lineage>
        <taxon>Bacteria</taxon>
        <taxon>Pseudomonadati</taxon>
        <taxon>Pseudomonadota</taxon>
        <taxon>Alphaproteobacteria</taxon>
        <taxon>Rhodobacterales</taxon>
        <taxon>Roseobacteraceae</taxon>
        <taxon>Pacificibacter</taxon>
    </lineage>
</organism>
<feature type="domain" description="PepSY" evidence="2">
    <location>
        <begin position="79"/>
        <end position="134"/>
    </location>
</feature>
<accession>A0A1Y5SQ70</accession>
<dbReference type="Pfam" id="PF03929">
    <property type="entry name" value="PepSY_TM"/>
    <property type="match status" value="1"/>
</dbReference>
<dbReference type="EMBL" id="FWFW01000006">
    <property type="protein sequence ID" value="SLN45747.1"/>
    <property type="molecule type" value="Genomic_DNA"/>
</dbReference>
<evidence type="ECO:0000313" key="3">
    <source>
        <dbReference type="EMBL" id="SLN45747.1"/>
    </source>
</evidence>
<keyword evidence="4" id="KW-1185">Reference proteome</keyword>
<feature type="transmembrane region" description="Helical" evidence="1">
    <location>
        <begin position="385"/>
        <end position="407"/>
    </location>
</feature>
<dbReference type="RefSeq" id="WP_085849341.1">
    <property type="nucleotide sequence ID" value="NZ_FNZV01000005.1"/>
</dbReference>
<proteinExistence type="predicted"/>
<evidence type="ECO:0000256" key="1">
    <source>
        <dbReference type="SAM" id="Phobius"/>
    </source>
</evidence>
<dbReference type="PANTHER" id="PTHR34219">
    <property type="entry name" value="IRON-REGULATED INNER MEMBRANE PROTEIN-RELATED"/>
    <property type="match status" value="1"/>
</dbReference>
<dbReference type="AlphaFoldDB" id="A0A1Y5SQ70"/>
<dbReference type="Proteomes" id="UP000193307">
    <property type="component" value="Unassembled WGS sequence"/>
</dbReference>
<feature type="transmembrane region" description="Helical" evidence="1">
    <location>
        <begin position="427"/>
        <end position="460"/>
    </location>
</feature>
<keyword evidence="1" id="KW-0472">Membrane</keyword>
<dbReference type="InterPro" id="IPR025711">
    <property type="entry name" value="PepSY"/>
</dbReference>
<evidence type="ECO:0000313" key="4">
    <source>
        <dbReference type="Proteomes" id="UP000193307"/>
    </source>
</evidence>